<dbReference type="Proteomes" id="UP000816034">
    <property type="component" value="Unassembled WGS sequence"/>
</dbReference>
<dbReference type="RefSeq" id="XP_044543547.1">
    <property type="nucleotide sequence ID" value="XM_044686543.1"/>
</dbReference>
<feature type="region of interest" description="Disordered" evidence="1">
    <location>
        <begin position="250"/>
        <end position="277"/>
    </location>
</feature>
<accession>A0AA88KDR7</accession>
<feature type="compositionally biased region" description="Low complexity" evidence="1">
    <location>
        <begin position="11"/>
        <end position="29"/>
    </location>
</feature>
<feature type="region of interest" description="Disordered" evidence="1">
    <location>
        <begin position="144"/>
        <end position="204"/>
    </location>
</feature>
<keyword evidence="3" id="KW-1185">Reference proteome</keyword>
<feature type="region of interest" description="Disordered" evidence="1">
    <location>
        <begin position="1"/>
        <end position="29"/>
    </location>
</feature>
<feature type="compositionally biased region" description="Low complexity" evidence="1">
    <location>
        <begin position="578"/>
        <end position="593"/>
    </location>
</feature>
<name>A0AA88KDR7_NAELO</name>
<feature type="compositionally biased region" description="Polar residues" evidence="1">
    <location>
        <begin position="250"/>
        <end position="262"/>
    </location>
</feature>
<feature type="compositionally biased region" description="Low complexity" evidence="1">
    <location>
        <begin position="148"/>
        <end position="161"/>
    </location>
</feature>
<organism evidence="2 3">
    <name type="scientific">Naegleria lovaniensis</name>
    <name type="common">Amoeba</name>
    <dbReference type="NCBI Taxonomy" id="51637"/>
    <lineage>
        <taxon>Eukaryota</taxon>
        <taxon>Discoba</taxon>
        <taxon>Heterolobosea</taxon>
        <taxon>Tetramitia</taxon>
        <taxon>Eutetramitia</taxon>
        <taxon>Vahlkampfiidae</taxon>
        <taxon>Naegleria</taxon>
    </lineage>
</organism>
<feature type="compositionally biased region" description="Low complexity" evidence="1">
    <location>
        <begin position="263"/>
        <end position="277"/>
    </location>
</feature>
<feature type="compositionally biased region" description="Polar residues" evidence="1">
    <location>
        <begin position="162"/>
        <end position="199"/>
    </location>
</feature>
<evidence type="ECO:0000313" key="3">
    <source>
        <dbReference type="Proteomes" id="UP000816034"/>
    </source>
</evidence>
<feature type="region of interest" description="Disordered" evidence="1">
    <location>
        <begin position="576"/>
        <end position="601"/>
    </location>
</feature>
<proteinExistence type="predicted"/>
<evidence type="ECO:0000256" key="1">
    <source>
        <dbReference type="SAM" id="MobiDB-lite"/>
    </source>
</evidence>
<dbReference type="AlphaFoldDB" id="A0AA88KDR7"/>
<dbReference type="GeneID" id="68103397"/>
<sequence length="778" mass="86117">MKKLLKERQQTSPHTPGGTSSTSSTNSSSVITASTISNHPHHHHSFGVSTPSVVSSPLDSSFFVTSPVPTTPGVISLISASSSPAVATNSSNHHSTSNNTASVYNSIVNAQMKMEPNTPTSALSGMSHLNYYPTAASMMQQHSLPSMSFGSNNGSSQKQSNHYPSTSSLSFSHLPPIQSNSQLDKQQPSIYPSNSQHSLSDMPLPSFSIPSTVITPTTSQLSSSADQLHKKFSAPNLTGSSIANVFQQPLTEPNNSASSNTQTSKSPLPHSSTSSTIASADSPVVEYMDDDDGWIVQWFNEDKRKKWKVKVPQFKYCKKRKEHFDKSFPDTWYKAPYKYHMHLEVANILREENVMAQIDLNYEDGQKVLSQQKTKESKKGKKKKKQDDKESGEEEKKSEEPVITNNESYFNYQSTSKSTVTIGPFMYNICSYKQEGKKFRMVVYLYTINNTTPYHPFQTQPVDMNNNAVLCCCLISPSFTIRAKKPIVKPGIKSKRKRGAEDDDSKSGDEEMDYPPSPTTNNHKKMKEPTNDSSIPVNFHPRPHENSLTQNATQAIDELLESLYRNNAVFDPSLVGTASSSAASSSSASASSSRQEINPEEKIKNITETFQNMADSERKKLLNNIIESCYPHEKEYLYRKYFENGYSDFGDSSYYQNQTQPAHMQTMLQQYQMIQQQQQDLFAYFAALNNNPAMAGSSNMQLVQPSASSTVVSVGSSQPQFQAVQVQPVIITNAAAVANNSTTMPHKATAVIVNPSSLSFASNHQPSDVDQFFTELFD</sequence>
<evidence type="ECO:0000313" key="2">
    <source>
        <dbReference type="EMBL" id="KAG2374373.1"/>
    </source>
</evidence>
<protein>
    <submittedName>
        <fullName evidence="2">Uncharacterized protein</fullName>
    </submittedName>
</protein>
<comment type="caution">
    <text evidence="2">The sequence shown here is derived from an EMBL/GenBank/DDBJ whole genome shotgun (WGS) entry which is preliminary data.</text>
</comment>
<feature type="region of interest" description="Disordered" evidence="1">
    <location>
        <begin position="368"/>
        <end position="402"/>
    </location>
</feature>
<feature type="compositionally biased region" description="Basic and acidic residues" evidence="1">
    <location>
        <begin position="385"/>
        <end position="400"/>
    </location>
</feature>
<dbReference type="EMBL" id="PYSW02000046">
    <property type="protein sequence ID" value="KAG2374373.1"/>
    <property type="molecule type" value="Genomic_DNA"/>
</dbReference>
<feature type="region of interest" description="Disordered" evidence="1">
    <location>
        <begin position="490"/>
        <end position="546"/>
    </location>
</feature>
<gene>
    <name evidence="2" type="ORF">C9374_010943</name>
</gene>
<reference evidence="2 3" key="1">
    <citation type="journal article" date="2018" name="BMC Genomics">
        <title>The genome of Naegleria lovaniensis, the basis for a comparative approach to unravel pathogenicity factors of the human pathogenic amoeba N. fowleri.</title>
        <authorList>
            <person name="Liechti N."/>
            <person name="Schurch N."/>
            <person name="Bruggmann R."/>
            <person name="Wittwer M."/>
        </authorList>
    </citation>
    <scope>NUCLEOTIDE SEQUENCE [LARGE SCALE GENOMIC DNA]</scope>
    <source>
        <strain evidence="2 3">ATCC 30569</strain>
    </source>
</reference>